<evidence type="ECO:0000313" key="2">
    <source>
        <dbReference type="Proteomes" id="UP000198211"/>
    </source>
</evidence>
<accession>A0A225VYK6</accession>
<reference evidence="2" key="1">
    <citation type="submission" date="2017-03" db="EMBL/GenBank/DDBJ databases">
        <title>Phytopthora megakarya and P. palmivora, two closely related causual agents of cacao black pod achieved similar genome size and gene model numbers by different mechanisms.</title>
        <authorList>
            <person name="Ali S."/>
            <person name="Shao J."/>
            <person name="Larry D.J."/>
            <person name="Kronmiller B."/>
            <person name="Shen D."/>
            <person name="Strem M.D."/>
            <person name="Melnick R.L."/>
            <person name="Guiltinan M.J."/>
            <person name="Tyler B.M."/>
            <person name="Meinhardt L.W."/>
            <person name="Bailey B.A."/>
        </authorList>
    </citation>
    <scope>NUCLEOTIDE SEQUENCE [LARGE SCALE GENOMIC DNA]</scope>
    <source>
        <strain evidence="2">zdho120</strain>
    </source>
</reference>
<keyword evidence="2" id="KW-1185">Reference proteome</keyword>
<name>A0A225VYK6_9STRA</name>
<dbReference type="Proteomes" id="UP000198211">
    <property type="component" value="Unassembled WGS sequence"/>
</dbReference>
<proteinExistence type="predicted"/>
<dbReference type="EMBL" id="NBNE01002516">
    <property type="protein sequence ID" value="OWZ10224.1"/>
    <property type="molecule type" value="Genomic_DNA"/>
</dbReference>
<evidence type="ECO:0000313" key="1">
    <source>
        <dbReference type="EMBL" id="OWZ10224.1"/>
    </source>
</evidence>
<sequence>MEQEAVEFWEKVVKPRKELRVIKIYNADQSGICFEYLPKQTVSNKGAKTVWGKDKERFTGMFLADSGGNQYPPFVVMKAKPSTIHATAAHNEIVQHGFACWNSGLYVAFLDFHFADRDEDEPVLHFIEEHSEEVDDNVDNIAVDSEAVVAQLSSLNVIVDTISDDDDVVEKFIDEAAELESGQ</sequence>
<comment type="caution">
    <text evidence="1">The sequence shown here is derived from an EMBL/GenBank/DDBJ whole genome shotgun (WGS) entry which is preliminary data.</text>
</comment>
<protein>
    <submittedName>
        <fullName evidence="1">Uncharacterized protein</fullName>
    </submittedName>
</protein>
<organism evidence="1 2">
    <name type="scientific">Phytophthora megakarya</name>
    <dbReference type="NCBI Taxonomy" id="4795"/>
    <lineage>
        <taxon>Eukaryota</taxon>
        <taxon>Sar</taxon>
        <taxon>Stramenopiles</taxon>
        <taxon>Oomycota</taxon>
        <taxon>Peronosporomycetes</taxon>
        <taxon>Peronosporales</taxon>
        <taxon>Peronosporaceae</taxon>
        <taxon>Phytophthora</taxon>
    </lineage>
</organism>
<dbReference type="AlphaFoldDB" id="A0A225VYK6"/>
<gene>
    <name evidence="1" type="ORF">PHMEG_00016959</name>
</gene>
<dbReference type="OrthoDB" id="124933at2759"/>